<dbReference type="PANTHER" id="PTHR18945">
    <property type="entry name" value="NEUROTRANSMITTER GATED ION CHANNEL"/>
    <property type="match status" value="1"/>
</dbReference>
<keyword evidence="3 15" id="KW-0812">Transmembrane</keyword>
<gene>
    <name evidence="19" type="ORF">BXYJ_LOCUS15817</name>
</gene>
<evidence type="ECO:0000256" key="5">
    <source>
        <dbReference type="ARBA" id="ARBA00023018"/>
    </source>
</evidence>
<dbReference type="InterPro" id="IPR006201">
    <property type="entry name" value="Neur_channel"/>
</dbReference>
<keyword evidence="21" id="KW-1185">Reference proteome</keyword>
<evidence type="ECO:0000256" key="16">
    <source>
        <dbReference type="SAM" id="MobiDB-lite"/>
    </source>
</evidence>
<dbReference type="GO" id="GO:0004888">
    <property type="term" value="F:transmembrane signaling receptor activity"/>
    <property type="evidence" value="ECO:0007669"/>
    <property type="project" value="InterPro"/>
</dbReference>
<comment type="subcellular location">
    <subcellularLocation>
        <location evidence="14">Postsynaptic cell membrane</location>
        <topology evidence="14">Multi-pass membrane protein</topology>
    </subcellularLocation>
</comment>
<dbReference type="Pfam" id="PF02931">
    <property type="entry name" value="Neur_chan_LBD"/>
    <property type="match status" value="1"/>
</dbReference>
<dbReference type="OrthoDB" id="5975154at2759"/>
<feature type="domain" description="Neurotransmitter-gated ion-channel ligand-binding" evidence="17">
    <location>
        <begin position="2"/>
        <end position="166"/>
    </location>
</feature>
<keyword evidence="12" id="KW-1071">Ligand-gated ion channel</keyword>
<evidence type="ECO:0000256" key="6">
    <source>
        <dbReference type="ARBA" id="ARBA00023065"/>
    </source>
</evidence>
<keyword evidence="5" id="KW-0770">Synapse</keyword>
<evidence type="ECO:0000256" key="12">
    <source>
        <dbReference type="ARBA" id="ARBA00023286"/>
    </source>
</evidence>
<dbReference type="eggNOG" id="KOG3646">
    <property type="taxonomic scope" value="Eukaryota"/>
</dbReference>
<reference evidence="22" key="1">
    <citation type="submission" date="2016-11" db="UniProtKB">
        <authorList>
            <consortium name="WormBaseParasite"/>
        </authorList>
    </citation>
    <scope>IDENTIFICATION</scope>
</reference>
<dbReference type="GO" id="GO:0022848">
    <property type="term" value="F:acetylcholine-gated monoatomic cation-selective channel activity"/>
    <property type="evidence" value="ECO:0007669"/>
    <property type="project" value="InterPro"/>
</dbReference>
<name>A0A1I7S0H8_BURXY</name>
<evidence type="ECO:0000256" key="4">
    <source>
        <dbReference type="ARBA" id="ARBA00022989"/>
    </source>
</evidence>
<evidence type="ECO:0000256" key="7">
    <source>
        <dbReference type="ARBA" id="ARBA00023136"/>
    </source>
</evidence>
<keyword evidence="6 15" id="KW-0406">Ion transport</keyword>
<dbReference type="InterPro" id="IPR038050">
    <property type="entry name" value="Neuro_actylchol_rec"/>
</dbReference>
<dbReference type="InterPro" id="IPR006029">
    <property type="entry name" value="Neurotrans-gated_channel_TM"/>
</dbReference>
<dbReference type="SMR" id="A0A1I7S0H8"/>
<evidence type="ECO:0000256" key="15">
    <source>
        <dbReference type="RuleBase" id="RU000687"/>
    </source>
</evidence>
<evidence type="ECO:0000313" key="22">
    <source>
        <dbReference type="WBParaSite" id="BXY_0650200.1"/>
    </source>
</evidence>
<comment type="caution">
    <text evidence="15">Lacks conserved residue(s) required for the propagation of feature annotation.</text>
</comment>
<dbReference type="InterPro" id="IPR006202">
    <property type="entry name" value="Neur_chan_lig-bd"/>
</dbReference>
<keyword evidence="9" id="KW-0675">Receptor</keyword>
<evidence type="ECO:0000256" key="1">
    <source>
        <dbReference type="ARBA" id="ARBA00022448"/>
    </source>
</evidence>
<dbReference type="InterPro" id="IPR002394">
    <property type="entry name" value="Nicotinic_acetylcholine_rcpt"/>
</dbReference>
<dbReference type="WBParaSite" id="BXY_0650200.1">
    <property type="protein sequence ID" value="BXY_0650200.1"/>
    <property type="gene ID" value="BXY_0650200"/>
</dbReference>
<dbReference type="Pfam" id="PF02932">
    <property type="entry name" value="Neur_chan_memb"/>
    <property type="match status" value="1"/>
</dbReference>
<keyword evidence="10" id="KW-0325">Glycoprotein</keyword>
<keyword evidence="11" id="KW-0628">Postsynaptic cell membrane</keyword>
<dbReference type="EMBL" id="CAJFCV020000006">
    <property type="protein sequence ID" value="CAG9132263.1"/>
    <property type="molecule type" value="Genomic_DNA"/>
</dbReference>
<evidence type="ECO:0000259" key="18">
    <source>
        <dbReference type="Pfam" id="PF02932"/>
    </source>
</evidence>
<evidence type="ECO:0000256" key="10">
    <source>
        <dbReference type="ARBA" id="ARBA00023180"/>
    </source>
</evidence>
<evidence type="ECO:0000256" key="13">
    <source>
        <dbReference type="ARBA" id="ARBA00023303"/>
    </source>
</evidence>
<evidence type="ECO:0000313" key="21">
    <source>
        <dbReference type="Proteomes" id="UP000659654"/>
    </source>
</evidence>
<dbReference type="Gene3D" id="1.20.58.390">
    <property type="entry name" value="Neurotransmitter-gated ion-channel transmembrane domain"/>
    <property type="match status" value="1"/>
</dbReference>
<dbReference type="Proteomes" id="UP000095284">
    <property type="component" value="Unplaced"/>
</dbReference>
<dbReference type="PRINTS" id="PR00254">
    <property type="entry name" value="NICOTINICR"/>
</dbReference>
<evidence type="ECO:0000313" key="19">
    <source>
        <dbReference type="EMBL" id="CAD5235726.1"/>
    </source>
</evidence>
<accession>A0A1I7S0H8</accession>
<dbReference type="Proteomes" id="UP000659654">
    <property type="component" value="Unassembled WGS sequence"/>
</dbReference>
<dbReference type="Proteomes" id="UP000582659">
    <property type="component" value="Unassembled WGS sequence"/>
</dbReference>
<dbReference type="PROSITE" id="PS00236">
    <property type="entry name" value="NEUROTR_ION_CHANNEL"/>
    <property type="match status" value="1"/>
</dbReference>
<comment type="similarity">
    <text evidence="15">Belongs to the ligand-gated ion channel (TC 1.A.9) family.</text>
</comment>
<dbReference type="CDD" id="cd18997">
    <property type="entry name" value="LGIC_ECD_nAChR"/>
    <property type="match status" value="1"/>
</dbReference>
<dbReference type="CDD" id="cd19051">
    <property type="entry name" value="LGIC_TM_cation"/>
    <property type="match status" value="1"/>
</dbReference>
<reference evidence="19" key="2">
    <citation type="submission" date="2020-09" db="EMBL/GenBank/DDBJ databases">
        <authorList>
            <person name="Kikuchi T."/>
        </authorList>
    </citation>
    <scope>NUCLEOTIDE SEQUENCE</scope>
    <source>
        <strain evidence="19">Ka4C1</strain>
    </source>
</reference>
<dbReference type="InterPro" id="IPR018000">
    <property type="entry name" value="Neurotransmitter_ion_chnl_CS"/>
</dbReference>
<feature type="domain" description="Neurotransmitter-gated ion-channel transmembrane" evidence="18">
    <location>
        <begin position="174"/>
        <end position="434"/>
    </location>
</feature>
<dbReference type="PRINTS" id="PR00252">
    <property type="entry name" value="NRIONCHANNEL"/>
</dbReference>
<evidence type="ECO:0000259" key="17">
    <source>
        <dbReference type="Pfam" id="PF02931"/>
    </source>
</evidence>
<feature type="compositionally biased region" description="Low complexity" evidence="16">
    <location>
        <begin position="297"/>
        <end position="313"/>
    </location>
</feature>
<dbReference type="Gene3D" id="2.70.170.10">
    <property type="entry name" value="Neurotransmitter-gated ion-channel ligand-binding domain"/>
    <property type="match status" value="1"/>
</dbReference>
<dbReference type="SUPFAM" id="SSF90112">
    <property type="entry name" value="Neurotransmitter-gated ion-channel transmembrane pore"/>
    <property type="match status" value="1"/>
</dbReference>
<dbReference type="GO" id="GO:0045211">
    <property type="term" value="C:postsynaptic membrane"/>
    <property type="evidence" value="ECO:0007669"/>
    <property type="project" value="UniProtKB-SubCell"/>
</dbReference>
<feature type="transmembrane region" description="Helical" evidence="15">
    <location>
        <begin position="166"/>
        <end position="190"/>
    </location>
</feature>
<evidence type="ECO:0000313" key="20">
    <source>
        <dbReference type="Proteomes" id="UP000095284"/>
    </source>
</evidence>
<evidence type="ECO:0000256" key="9">
    <source>
        <dbReference type="ARBA" id="ARBA00023170"/>
    </source>
</evidence>
<feature type="region of interest" description="Disordered" evidence="16">
    <location>
        <begin position="290"/>
        <end position="313"/>
    </location>
</feature>
<dbReference type="EMBL" id="CAJFDI010000006">
    <property type="protein sequence ID" value="CAD5235726.1"/>
    <property type="molecule type" value="Genomic_DNA"/>
</dbReference>
<organism evidence="20 22">
    <name type="scientific">Bursaphelenchus xylophilus</name>
    <name type="common">Pinewood nematode worm</name>
    <name type="synonym">Aphelenchoides xylophilus</name>
    <dbReference type="NCBI Taxonomy" id="6326"/>
    <lineage>
        <taxon>Eukaryota</taxon>
        <taxon>Metazoa</taxon>
        <taxon>Ecdysozoa</taxon>
        <taxon>Nematoda</taxon>
        <taxon>Chromadorea</taxon>
        <taxon>Rhabditida</taxon>
        <taxon>Tylenchina</taxon>
        <taxon>Tylenchomorpha</taxon>
        <taxon>Aphelenchoidea</taxon>
        <taxon>Aphelenchoididae</taxon>
        <taxon>Bursaphelenchus</taxon>
    </lineage>
</organism>
<evidence type="ECO:0000256" key="8">
    <source>
        <dbReference type="ARBA" id="ARBA00023157"/>
    </source>
</evidence>
<keyword evidence="2" id="KW-1003">Cell membrane</keyword>
<keyword evidence="8" id="KW-1015">Disulfide bond</keyword>
<evidence type="ECO:0000256" key="14">
    <source>
        <dbReference type="ARBA" id="ARBA00034104"/>
    </source>
</evidence>
<keyword evidence="7 15" id="KW-0472">Membrane</keyword>
<evidence type="ECO:0000256" key="3">
    <source>
        <dbReference type="ARBA" id="ARBA00022692"/>
    </source>
</evidence>
<dbReference type="InterPro" id="IPR036734">
    <property type="entry name" value="Neur_chan_lig-bd_sf"/>
</dbReference>
<protein>
    <submittedName>
        <fullName evidence="19">(pine wood nematode) hypothetical protein</fullName>
    </submittedName>
</protein>
<dbReference type="FunFam" id="2.70.170.10:FF:000028">
    <property type="entry name" value="AcetylCholine Receptor"/>
    <property type="match status" value="1"/>
</dbReference>
<keyword evidence="1 15" id="KW-0813">Transport</keyword>
<keyword evidence="13 15" id="KW-0407">Ion channel</keyword>
<feature type="transmembrane region" description="Helical" evidence="15">
    <location>
        <begin position="423"/>
        <end position="440"/>
    </location>
</feature>
<feature type="transmembrane region" description="Helical" evidence="15">
    <location>
        <begin position="228"/>
        <end position="255"/>
    </location>
</feature>
<feature type="region of interest" description="Disordered" evidence="16">
    <location>
        <begin position="353"/>
        <end position="378"/>
    </location>
</feature>
<sequence length="458" mass="52277">MVTLVIWLQQTWSDYKLRWDPEEYGNLTEIRLPDDALWKPDIYLFNSADENFDGRFAVNFVVRYTGDVLQAPPAIIKSSCEIDITWFPFDEQFCFLKYGSWTYSRREVNLFIEDSRLSEDNKMDLQYFVPNGAWDLIGTPAIRKPSEFDGALYVELVYYIWLRRKVLYYGINWIIPSVLFLLCTILGFSLPAESGEKITLQSQNLLSVILFLGMVSEVTPPTSTSVPIIGAFFALQMVLLGSSVIITILIINVAFRSPKTHKMTPTLRCIFLEWIPWLCMMSRPDVKFNRPGGPRRSASSTLSNTSTASSSSSEFGNIKKLLSTHQADSQVKENLIGSLANIRSILALPSQEEQPLLDENDDSDAKNEDSEPEEEISTEELLCETINELRNYLNESKIRAEEEEEEEIAQADWRFMAMAIDRVCMFVYAFLSIALPVAMYCSIPVKEEAAEEIEAMDF</sequence>
<proteinExistence type="inferred from homology"/>
<keyword evidence="4 15" id="KW-1133">Transmembrane helix</keyword>
<evidence type="ECO:0000256" key="11">
    <source>
        <dbReference type="ARBA" id="ARBA00023257"/>
    </source>
</evidence>
<dbReference type="SUPFAM" id="SSF63712">
    <property type="entry name" value="Nicotinic receptor ligand binding domain-like"/>
    <property type="match status" value="1"/>
</dbReference>
<evidence type="ECO:0000256" key="2">
    <source>
        <dbReference type="ARBA" id="ARBA00022475"/>
    </source>
</evidence>
<dbReference type="AlphaFoldDB" id="A0A1I7S0H8"/>
<dbReference type="InterPro" id="IPR036719">
    <property type="entry name" value="Neuro-gated_channel_TM_sf"/>
</dbReference>